<dbReference type="InterPro" id="IPR008225">
    <property type="entry name" value="F420-0_g-glutamyl_ligase"/>
</dbReference>
<feature type="domain" description="Coenzyme F420:L-glutamate ligase-like" evidence="8">
    <location>
        <begin position="9"/>
        <end position="225"/>
    </location>
</feature>
<evidence type="ECO:0000256" key="3">
    <source>
        <dbReference type="ARBA" id="ARBA00022741"/>
    </source>
</evidence>
<dbReference type="HOGENOM" id="CLU_051152_1_0_2"/>
<dbReference type="GO" id="GO:0052618">
    <property type="term" value="F:coenzyme F420-0:L-glutamate ligase activity"/>
    <property type="evidence" value="ECO:0007669"/>
    <property type="project" value="TreeGrafter"/>
</dbReference>
<evidence type="ECO:0000313" key="10">
    <source>
        <dbReference type="Proteomes" id="UP000005741"/>
    </source>
</evidence>
<dbReference type="GO" id="GO:0005525">
    <property type="term" value="F:GTP binding"/>
    <property type="evidence" value="ECO:0007669"/>
    <property type="project" value="UniProtKB-KW"/>
</dbReference>
<keyword evidence="1 9" id="KW-0436">Ligase</keyword>
<dbReference type="Pfam" id="PF01996">
    <property type="entry name" value="F420_ligase"/>
    <property type="match status" value="1"/>
</dbReference>
<evidence type="ECO:0000313" key="9">
    <source>
        <dbReference type="EMBL" id="EHQ34852.1"/>
    </source>
</evidence>
<organism evidence="9 10">
    <name type="scientific">Methanoplanus limicola DSM 2279</name>
    <dbReference type="NCBI Taxonomy" id="937775"/>
    <lineage>
        <taxon>Archaea</taxon>
        <taxon>Methanobacteriati</taxon>
        <taxon>Methanobacteriota</taxon>
        <taxon>Stenosarchaea group</taxon>
        <taxon>Methanomicrobia</taxon>
        <taxon>Methanomicrobiales</taxon>
        <taxon>Methanomicrobiaceae</taxon>
        <taxon>Methanoplanus</taxon>
    </lineage>
</organism>
<keyword evidence="2" id="KW-0479">Metal-binding</keyword>
<evidence type="ECO:0000256" key="1">
    <source>
        <dbReference type="ARBA" id="ARBA00022598"/>
    </source>
</evidence>
<keyword evidence="7" id="KW-0464">Manganese</keyword>
<dbReference type="SUPFAM" id="SSF144010">
    <property type="entry name" value="CofE-like"/>
    <property type="match status" value="1"/>
</dbReference>
<evidence type="ECO:0000256" key="5">
    <source>
        <dbReference type="ARBA" id="ARBA00022958"/>
    </source>
</evidence>
<evidence type="ECO:0000256" key="2">
    <source>
        <dbReference type="ARBA" id="ARBA00022723"/>
    </source>
</evidence>
<keyword evidence="3" id="KW-0547">Nucleotide-binding</keyword>
<keyword evidence="4" id="KW-0460">Magnesium</keyword>
<protein>
    <submittedName>
        <fullName evidence="9">Coenzyme F420-0 gamma-glutamyl ligase</fullName>
        <ecNumber evidence="9">6.3.2.-</ecNumber>
    </submittedName>
</protein>
<dbReference type="STRING" id="937775.Metlim_0729"/>
<dbReference type="Proteomes" id="UP000005741">
    <property type="component" value="Chromosome"/>
</dbReference>
<evidence type="ECO:0000256" key="7">
    <source>
        <dbReference type="ARBA" id="ARBA00023211"/>
    </source>
</evidence>
<dbReference type="NCBIfam" id="TIGR01916">
    <property type="entry name" value="F420_cofE"/>
    <property type="match status" value="1"/>
</dbReference>
<evidence type="ECO:0000259" key="8">
    <source>
        <dbReference type="Pfam" id="PF01996"/>
    </source>
</evidence>
<dbReference type="InterPro" id="IPR002847">
    <property type="entry name" value="F420-0_gamma-glut_ligase-dom"/>
</dbReference>
<name>H1YWD0_9EURY</name>
<dbReference type="GO" id="GO:0046872">
    <property type="term" value="F:metal ion binding"/>
    <property type="evidence" value="ECO:0007669"/>
    <property type="project" value="UniProtKB-KW"/>
</dbReference>
<dbReference type="Gene3D" id="3.90.1660.10">
    <property type="entry name" value="CofE-like domain"/>
    <property type="match status" value="1"/>
</dbReference>
<dbReference type="Gene3D" id="3.30.1330.100">
    <property type="entry name" value="CofE-like"/>
    <property type="match status" value="1"/>
</dbReference>
<accession>H1YWD0</accession>
<dbReference type="EMBL" id="CM001436">
    <property type="protein sequence ID" value="EHQ34852.1"/>
    <property type="molecule type" value="Genomic_DNA"/>
</dbReference>
<sequence length="259" mass="27146">MNSSYTVFGIKTGIIIPGDNITDIILCALKVPDTLKDGDIIVIAESALASSEGCIIKLDEVKPSEAALELSRRYNTEPRLTEVVLRESDSIVGGIPGFLLCMKSGTLLPNAGVDGSNAPEGTVVTLPKNPDGSAERIHNEIFEKTGIRAGIIIADSRTHAMRLGCSGVAIGCYGITAVSDEKGRKDLFGRALEVTELAIADNIASAAELVMGEANESTPVAIIRGLGLEINKESGVQSIEPSGCLFMGVAMNSNPSLFN</sequence>
<keyword evidence="10" id="KW-1185">Reference proteome</keyword>
<reference evidence="9 10" key="1">
    <citation type="submission" date="2011-10" db="EMBL/GenBank/DDBJ databases">
        <title>The Improved High-Quality Draft genome of Methanoplanus limicola DSM 2279.</title>
        <authorList>
            <consortium name="US DOE Joint Genome Institute (JGI-PGF)"/>
            <person name="Lucas S."/>
            <person name="Copeland A."/>
            <person name="Lapidus A."/>
            <person name="Glavina del Rio T."/>
            <person name="Dalin E."/>
            <person name="Tice H."/>
            <person name="Bruce D."/>
            <person name="Goodwin L."/>
            <person name="Pitluck S."/>
            <person name="Peters L."/>
            <person name="Mikhailova N."/>
            <person name="Lu M."/>
            <person name="Kyrpides N."/>
            <person name="Mavromatis K."/>
            <person name="Ivanova N."/>
            <person name="Markowitz V."/>
            <person name="Cheng J.-F."/>
            <person name="Hugenholtz P."/>
            <person name="Woyke T."/>
            <person name="Wu D."/>
            <person name="Wirth R."/>
            <person name="Brambilla E.-M."/>
            <person name="Klenk H.-P."/>
            <person name="Eisen J.A."/>
        </authorList>
    </citation>
    <scope>NUCLEOTIDE SEQUENCE [LARGE SCALE GENOMIC DNA]</scope>
    <source>
        <strain evidence="9 10">DSM 2279</strain>
    </source>
</reference>
<gene>
    <name evidence="9" type="ORF">Metlim_0729</name>
</gene>
<evidence type="ECO:0000256" key="6">
    <source>
        <dbReference type="ARBA" id="ARBA00023134"/>
    </source>
</evidence>
<evidence type="ECO:0000256" key="4">
    <source>
        <dbReference type="ARBA" id="ARBA00022842"/>
    </source>
</evidence>
<dbReference type="AlphaFoldDB" id="H1YWD0"/>
<dbReference type="InParanoid" id="H1YWD0"/>
<dbReference type="PANTHER" id="PTHR47917:SF2">
    <property type="entry name" value="COENZYME F420:L-GLUTAMATE LIGASE-LIKE DOMAIN-CONTAINING PROTEIN"/>
    <property type="match status" value="1"/>
</dbReference>
<dbReference type="PANTHER" id="PTHR47917">
    <property type="match status" value="1"/>
</dbReference>
<dbReference type="RefSeq" id="WP_004076567.1">
    <property type="nucleotide sequence ID" value="NZ_CM001436.1"/>
</dbReference>
<proteinExistence type="predicted"/>
<keyword evidence="6" id="KW-0342">GTP-binding</keyword>
<dbReference type="EC" id="6.3.2.-" evidence="9"/>
<keyword evidence="5" id="KW-0630">Potassium</keyword>
<dbReference type="OrthoDB" id="11383at2157"/>